<feature type="region of interest" description="Disordered" evidence="1">
    <location>
        <begin position="204"/>
        <end position="223"/>
    </location>
</feature>
<keyword evidence="3" id="KW-1185">Reference proteome</keyword>
<evidence type="ECO:0000256" key="1">
    <source>
        <dbReference type="SAM" id="MobiDB-lite"/>
    </source>
</evidence>
<dbReference type="AlphaFoldDB" id="G3BBQ6"/>
<protein>
    <submittedName>
        <fullName evidence="2">Uncharacterized protein</fullName>
    </submittedName>
</protein>
<feature type="compositionally biased region" description="Polar residues" evidence="1">
    <location>
        <begin position="55"/>
        <end position="65"/>
    </location>
</feature>
<gene>
    <name evidence="2" type="ORF">CANTEDRAFT_136148</name>
</gene>
<feature type="region of interest" description="Disordered" evidence="1">
    <location>
        <begin position="31"/>
        <end position="65"/>
    </location>
</feature>
<accession>G3BBQ6</accession>
<organism evidence="3">
    <name type="scientific">Candida tenuis (strain ATCC 10573 / BCRC 21748 / CBS 615 / JCM 9827 / NBRC 10315 / NRRL Y-1498 / VKM Y-70)</name>
    <name type="common">Yeast</name>
    <name type="synonym">Yamadazyma tenuis</name>
    <dbReference type="NCBI Taxonomy" id="590646"/>
    <lineage>
        <taxon>Eukaryota</taxon>
        <taxon>Fungi</taxon>
        <taxon>Dikarya</taxon>
        <taxon>Ascomycota</taxon>
        <taxon>Saccharomycotina</taxon>
        <taxon>Pichiomycetes</taxon>
        <taxon>Debaryomycetaceae</taxon>
        <taxon>Yamadazyma</taxon>
    </lineage>
</organism>
<dbReference type="EMBL" id="GL996527">
    <property type="protein sequence ID" value="EGV62210.1"/>
    <property type="molecule type" value="Genomic_DNA"/>
</dbReference>
<dbReference type="Proteomes" id="UP000000707">
    <property type="component" value="Unassembled WGS sequence"/>
</dbReference>
<reference evidence="2 3" key="1">
    <citation type="journal article" date="2011" name="Proc. Natl. Acad. Sci. U.S.A.">
        <title>Comparative genomics of xylose-fermenting fungi for enhanced biofuel production.</title>
        <authorList>
            <person name="Wohlbach D.J."/>
            <person name="Kuo A."/>
            <person name="Sato T.K."/>
            <person name="Potts K.M."/>
            <person name="Salamov A.A."/>
            <person name="LaButti K.M."/>
            <person name="Sun H."/>
            <person name="Clum A."/>
            <person name="Pangilinan J.L."/>
            <person name="Lindquist E.A."/>
            <person name="Lucas S."/>
            <person name="Lapidus A."/>
            <person name="Jin M."/>
            <person name="Gunawan C."/>
            <person name="Balan V."/>
            <person name="Dale B.E."/>
            <person name="Jeffries T.W."/>
            <person name="Zinkel R."/>
            <person name="Barry K.W."/>
            <person name="Grigoriev I.V."/>
            <person name="Gasch A.P."/>
        </authorList>
    </citation>
    <scope>NUCLEOTIDE SEQUENCE [LARGE SCALE GENOMIC DNA]</scope>
    <source>
        <strain evidence="3">ATCC 10573 / BCRC 21748 / CBS 615 / JCM 9827 / NBRC 10315 / NRRL Y-1498 / VKM Y-70</strain>
    </source>
</reference>
<sequence length="253" mass="27531">MAKTTYSIDTLLSLKTSQKIDLGSKLDELFPPDLQQPGRTLPQKPNFNPRRNRFKTPQTPTQTSSLDLISQLSGYENAPVRFPIPGVYSYPITVCPENMPFAPNCYPGFLQLPAGSRIVAVEHGKKVPQGAIPVPPALLNSNFYGPYPLGIPNMNYAPQEGSKALRWQPLGFQQASPAPKNTKLSRSFGAGHPASMPIRVAVPAPTPACEPETQPAADSLSTKSYVSNDDETVSTLGSSYDSYNIQIQLPKFN</sequence>
<evidence type="ECO:0000313" key="3">
    <source>
        <dbReference type="Proteomes" id="UP000000707"/>
    </source>
</evidence>
<dbReference type="HOGENOM" id="CLU_1098368_0_0_1"/>
<dbReference type="KEGG" id="cten:18249942"/>
<dbReference type="RefSeq" id="XP_006688380.1">
    <property type="nucleotide sequence ID" value="XM_006688317.1"/>
</dbReference>
<dbReference type="GeneID" id="18249942"/>
<name>G3BBQ6_CANTC</name>
<evidence type="ECO:0000313" key="2">
    <source>
        <dbReference type="EMBL" id="EGV62210.1"/>
    </source>
</evidence>
<proteinExistence type="predicted"/>